<gene>
    <name evidence="1" type="ORF">BJ138DRAFT_1151688</name>
</gene>
<sequence>LLFSSILQMVFTFLAMGPFSISAFLRFAHHRIFTRSFLLFEPPEGGHPKMADITRFTPRRSRSCICPWLIHSIEH</sequence>
<organism evidence="1 2">
    <name type="scientific">Hygrophoropsis aurantiaca</name>
    <dbReference type="NCBI Taxonomy" id="72124"/>
    <lineage>
        <taxon>Eukaryota</taxon>
        <taxon>Fungi</taxon>
        <taxon>Dikarya</taxon>
        <taxon>Basidiomycota</taxon>
        <taxon>Agaricomycotina</taxon>
        <taxon>Agaricomycetes</taxon>
        <taxon>Agaricomycetidae</taxon>
        <taxon>Boletales</taxon>
        <taxon>Coniophorineae</taxon>
        <taxon>Hygrophoropsidaceae</taxon>
        <taxon>Hygrophoropsis</taxon>
    </lineage>
</organism>
<dbReference type="Proteomes" id="UP000790377">
    <property type="component" value="Unassembled WGS sequence"/>
</dbReference>
<keyword evidence="2" id="KW-1185">Reference proteome</keyword>
<name>A0ACB8AD17_9AGAM</name>
<feature type="non-terminal residue" evidence="1">
    <location>
        <position position="1"/>
    </location>
</feature>
<comment type="caution">
    <text evidence="1">The sequence shown here is derived from an EMBL/GenBank/DDBJ whole genome shotgun (WGS) entry which is preliminary data.</text>
</comment>
<protein>
    <submittedName>
        <fullName evidence="1">Uncharacterized protein</fullName>
    </submittedName>
</protein>
<proteinExistence type="predicted"/>
<dbReference type="EMBL" id="MU267693">
    <property type="protein sequence ID" value="KAH7910998.1"/>
    <property type="molecule type" value="Genomic_DNA"/>
</dbReference>
<accession>A0ACB8AD17</accession>
<evidence type="ECO:0000313" key="2">
    <source>
        <dbReference type="Proteomes" id="UP000790377"/>
    </source>
</evidence>
<evidence type="ECO:0000313" key="1">
    <source>
        <dbReference type="EMBL" id="KAH7910998.1"/>
    </source>
</evidence>
<reference evidence="1" key="1">
    <citation type="journal article" date="2021" name="New Phytol.">
        <title>Evolutionary innovations through gain and loss of genes in the ectomycorrhizal Boletales.</title>
        <authorList>
            <person name="Wu G."/>
            <person name="Miyauchi S."/>
            <person name="Morin E."/>
            <person name="Kuo A."/>
            <person name="Drula E."/>
            <person name="Varga T."/>
            <person name="Kohler A."/>
            <person name="Feng B."/>
            <person name="Cao Y."/>
            <person name="Lipzen A."/>
            <person name="Daum C."/>
            <person name="Hundley H."/>
            <person name="Pangilinan J."/>
            <person name="Johnson J."/>
            <person name="Barry K."/>
            <person name="LaButti K."/>
            <person name="Ng V."/>
            <person name="Ahrendt S."/>
            <person name="Min B."/>
            <person name="Choi I.G."/>
            <person name="Park H."/>
            <person name="Plett J.M."/>
            <person name="Magnuson J."/>
            <person name="Spatafora J.W."/>
            <person name="Nagy L.G."/>
            <person name="Henrissat B."/>
            <person name="Grigoriev I.V."/>
            <person name="Yang Z.L."/>
            <person name="Xu J."/>
            <person name="Martin F.M."/>
        </authorList>
    </citation>
    <scope>NUCLEOTIDE SEQUENCE</scope>
    <source>
        <strain evidence="1">ATCC 28755</strain>
    </source>
</reference>